<feature type="compositionally biased region" description="Low complexity" evidence="11">
    <location>
        <begin position="343"/>
        <end position="357"/>
    </location>
</feature>
<feature type="compositionally biased region" description="Low complexity" evidence="11">
    <location>
        <begin position="367"/>
        <end position="415"/>
    </location>
</feature>
<keyword evidence="5 10" id="KW-0443">Lipid metabolism</keyword>
<dbReference type="GO" id="GO:0043811">
    <property type="term" value="F:phosphate:acyl-[acyl carrier protein] acyltransferase activity"/>
    <property type="evidence" value="ECO:0007669"/>
    <property type="project" value="UniProtKB-UniRule"/>
</dbReference>
<dbReference type="Gene3D" id="3.40.718.10">
    <property type="entry name" value="Isopropylmalate Dehydrogenase"/>
    <property type="match status" value="1"/>
</dbReference>
<dbReference type="Proteomes" id="UP000494329">
    <property type="component" value="Unassembled WGS sequence"/>
</dbReference>
<evidence type="ECO:0000313" key="12">
    <source>
        <dbReference type="EMBL" id="CAB3749125.1"/>
    </source>
</evidence>
<keyword evidence="2 10" id="KW-0963">Cytoplasm</keyword>
<comment type="subcellular location">
    <subcellularLocation>
        <location evidence="10">Cytoplasm</location>
    </subcellularLocation>
    <text evidence="10">Associated with the membrane possibly through PlsY.</text>
</comment>
<evidence type="ECO:0000256" key="2">
    <source>
        <dbReference type="ARBA" id="ARBA00022490"/>
    </source>
</evidence>
<comment type="pathway">
    <text evidence="10">Lipid metabolism; phospholipid metabolism.</text>
</comment>
<evidence type="ECO:0000256" key="10">
    <source>
        <dbReference type="HAMAP-Rule" id="MF_00019"/>
    </source>
</evidence>
<dbReference type="GO" id="GO:0008654">
    <property type="term" value="P:phospholipid biosynthetic process"/>
    <property type="evidence" value="ECO:0007669"/>
    <property type="project" value="UniProtKB-KW"/>
</dbReference>
<dbReference type="GO" id="GO:0005737">
    <property type="term" value="C:cytoplasm"/>
    <property type="evidence" value="ECO:0007669"/>
    <property type="project" value="UniProtKB-SubCell"/>
</dbReference>
<accession>A0A6J5D889</accession>
<keyword evidence="3 10" id="KW-0444">Lipid biosynthesis</keyword>
<evidence type="ECO:0000256" key="7">
    <source>
        <dbReference type="ARBA" id="ARBA00023264"/>
    </source>
</evidence>
<dbReference type="HAMAP" id="MF_00019">
    <property type="entry name" value="PlsX"/>
    <property type="match status" value="1"/>
</dbReference>
<dbReference type="UniPathway" id="UPA00085"/>
<keyword evidence="6 10" id="KW-0594">Phospholipid biosynthesis</keyword>
<evidence type="ECO:0000256" key="8">
    <source>
        <dbReference type="ARBA" id="ARBA00024069"/>
    </source>
</evidence>
<dbReference type="EMBL" id="CADIKF010000003">
    <property type="protein sequence ID" value="CAB3749125.1"/>
    <property type="molecule type" value="Genomic_DNA"/>
</dbReference>
<gene>
    <name evidence="10 12" type="primary">plsX</name>
    <name evidence="12" type="ORF">LMG29739_00720</name>
</gene>
<evidence type="ECO:0000256" key="9">
    <source>
        <dbReference type="ARBA" id="ARBA00046608"/>
    </source>
</evidence>
<evidence type="ECO:0000256" key="6">
    <source>
        <dbReference type="ARBA" id="ARBA00023209"/>
    </source>
</evidence>
<comment type="catalytic activity">
    <reaction evidence="1 10">
        <text>a fatty acyl-[ACP] + phosphate = an acyl phosphate + holo-[ACP]</text>
        <dbReference type="Rhea" id="RHEA:42292"/>
        <dbReference type="Rhea" id="RHEA-COMP:9685"/>
        <dbReference type="Rhea" id="RHEA-COMP:14125"/>
        <dbReference type="ChEBI" id="CHEBI:43474"/>
        <dbReference type="ChEBI" id="CHEBI:59918"/>
        <dbReference type="ChEBI" id="CHEBI:64479"/>
        <dbReference type="ChEBI" id="CHEBI:138651"/>
        <dbReference type="EC" id="2.3.1.274"/>
    </reaction>
</comment>
<dbReference type="Pfam" id="PF02504">
    <property type="entry name" value="FA_synthesis"/>
    <property type="match status" value="1"/>
</dbReference>
<organism evidence="12 13">
    <name type="scientific">Paraburkholderia solisilvae</name>
    <dbReference type="NCBI Taxonomy" id="624376"/>
    <lineage>
        <taxon>Bacteria</taxon>
        <taxon>Pseudomonadati</taxon>
        <taxon>Pseudomonadota</taxon>
        <taxon>Betaproteobacteria</taxon>
        <taxon>Burkholderiales</taxon>
        <taxon>Burkholderiaceae</taxon>
        <taxon>Paraburkholderia</taxon>
    </lineage>
</organism>
<keyword evidence="4 10" id="KW-0808">Transferase</keyword>
<evidence type="ECO:0000256" key="1">
    <source>
        <dbReference type="ARBA" id="ARBA00001232"/>
    </source>
</evidence>
<feature type="region of interest" description="Disordered" evidence="11">
    <location>
        <begin position="337"/>
        <end position="435"/>
    </location>
</feature>
<comment type="similarity">
    <text evidence="10">Belongs to the PlsX family.</text>
</comment>
<dbReference type="NCBIfam" id="TIGR00182">
    <property type="entry name" value="plsX"/>
    <property type="match status" value="1"/>
</dbReference>
<evidence type="ECO:0000313" key="13">
    <source>
        <dbReference type="Proteomes" id="UP000494329"/>
    </source>
</evidence>
<dbReference type="PANTHER" id="PTHR30100">
    <property type="entry name" value="FATTY ACID/PHOSPHOLIPID SYNTHESIS PROTEIN PLSX"/>
    <property type="match status" value="1"/>
</dbReference>
<dbReference type="AlphaFoldDB" id="A0A6J5D889"/>
<dbReference type="EC" id="2.3.1.274" evidence="8 10"/>
<dbReference type="SUPFAM" id="SSF53659">
    <property type="entry name" value="Isocitrate/Isopropylmalate dehydrogenase-like"/>
    <property type="match status" value="1"/>
</dbReference>
<sequence>MTVKLTIDCMGGDHGPSVTVPAAVNFVRSHPDAQLLLVGIEGAIRAQLKKLKALNEPALIVVPATEIVAMDDPVEVALRKKKDSSMRVALNRVKEDDAQACISAGNTGALMAVSRYVLKTLPGIERPAIAFALPNPNGYTMMLDLGANVDCEPQHLLQFAEMGHALVSALEGKERPTIGLLNIGEEVIKGNETIKRAGELLRTSTLNFRGNVEGDDIYKGTTDVIVCDGFVGNVALKTSEGLAQMLSDIIKEEFGRSWLTKVMAVLALPVLLRFKKRVDHREYNGAALLGLRSLVIKSHGSADAYAFEWAIKRGYDAVKNGVLERLARAMEENAGSLEPVTSGARDAGGATAAAGSANPEHVPGTPPNATANPAANAAANPAANVAASPATNVAANPTPADPADPANPAGAVSSGGPAGRLPGRAEPYAASSSKA</sequence>
<dbReference type="GO" id="GO:0006633">
    <property type="term" value="P:fatty acid biosynthetic process"/>
    <property type="evidence" value="ECO:0007669"/>
    <property type="project" value="UniProtKB-UniRule"/>
</dbReference>
<comment type="subunit">
    <text evidence="9 10">Homodimer. Probably interacts with PlsY.</text>
</comment>
<name>A0A6J5D889_9BURK</name>
<keyword evidence="13" id="KW-1185">Reference proteome</keyword>
<protein>
    <recommendedName>
        <fullName evidence="8 10">Phosphate acyltransferase</fullName>
        <ecNumber evidence="8 10">2.3.1.274</ecNumber>
    </recommendedName>
    <alternativeName>
        <fullName evidence="10">Acyl-ACP phosphotransacylase</fullName>
    </alternativeName>
    <alternativeName>
        <fullName evidence="10">Acyl-[acyl-carrier-protein]--phosphate acyltransferase</fullName>
    </alternativeName>
    <alternativeName>
        <fullName evidence="10">Phosphate-acyl-ACP acyltransferase</fullName>
    </alternativeName>
</protein>
<dbReference type="InterPro" id="IPR003664">
    <property type="entry name" value="FA_synthesis"/>
</dbReference>
<evidence type="ECO:0000256" key="4">
    <source>
        <dbReference type="ARBA" id="ARBA00022679"/>
    </source>
</evidence>
<evidence type="ECO:0000256" key="3">
    <source>
        <dbReference type="ARBA" id="ARBA00022516"/>
    </source>
</evidence>
<reference evidence="12 13" key="1">
    <citation type="submission" date="2020-04" db="EMBL/GenBank/DDBJ databases">
        <authorList>
            <person name="De Canck E."/>
        </authorList>
    </citation>
    <scope>NUCLEOTIDE SEQUENCE [LARGE SCALE GENOMIC DNA]</scope>
    <source>
        <strain evidence="12 13">LMG 29739</strain>
    </source>
</reference>
<keyword evidence="12" id="KW-0012">Acyltransferase</keyword>
<comment type="function">
    <text evidence="10">Catalyzes the reversible formation of acyl-phosphate (acyl-PO(4)) from acyl-[acyl-carrier-protein] (acyl-ACP). This enzyme utilizes acyl-ACP as fatty acyl donor, but not acyl-CoA.</text>
</comment>
<dbReference type="InterPro" id="IPR012281">
    <property type="entry name" value="Phospholipid_synth_PlsX-like"/>
</dbReference>
<proteinExistence type="inferred from homology"/>
<evidence type="ECO:0000256" key="11">
    <source>
        <dbReference type="SAM" id="MobiDB-lite"/>
    </source>
</evidence>
<dbReference type="PANTHER" id="PTHR30100:SF1">
    <property type="entry name" value="PHOSPHATE ACYLTRANSFERASE"/>
    <property type="match status" value="1"/>
</dbReference>
<dbReference type="RefSeq" id="WP_246270081.1">
    <property type="nucleotide sequence ID" value="NZ_CADIKF010000003.1"/>
</dbReference>
<evidence type="ECO:0000256" key="5">
    <source>
        <dbReference type="ARBA" id="ARBA00023098"/>
    </source>
</evidence>
<keyword evidence="7 10" id="KW-1208">Phospholipid metabolism</keyword>